<evidence type="ECO:0000256" key="4">
    <source>
        <dbReference type="ARBA" id="ARBA00022692"/>
    </source>
</evidence>
<feature type="transmembrane region" description="Helical" evidence="7">
    <location>
        <begin position="289"/>
        <end position="309"/>
    </location>
</feature>
<dbReference type="InterPro" id="IPR035906">
    <property type="entry name" value="MetI-like_sf"/>
</dbReference>
<evidence type="ECO:0000256" key="7">
    <source>
        <dbReference type="RuleBase" id="RU363032"/>
    </source>
</evidence>
<feature type="domain" description="ABC transmembrane type-1" evidence="9">
    <location>
        <begin position="98"/>
        <end position="310"/>
    </location>
</feature>
<dbReference type="EMBL" id="CP001618">
    <property type="protein sequence ID" value="ACQ79779.1"/>
    <property type="molecule type" value="Genomic_DNA"/>
</dbReference>
<dbReference type="SUPFAM" id="SSF161098">
    <property type="entry name" value="MetI-like"/>
    <property type="match status" value="1"/>
</dbReference>
<dbReference type="Gene3D" id="1.10.3720.10">
    <property type="entry name" value="MetI-like"/>
    <property type="match status" value="1"/>
</dbReference>
<keyword evidence="11" id="KW-1185">Reference proteome</keyword>
<keyword evidence="2 7" id="KW-0813">Transport</keyword>
<proteinExistence type="inferred from homology"/>
<evidence type="ECO:0000256" key="1">
    <source>
        <dbReference type="ARBA" id="ARBA00004651"/>
    </source>
</evidence>
<keyword evidence="4 7" id="KW-0812">Transmembrane</keyword>
<sequence>MTAALPSASAPSAPARGSAGGPGGRRVGRRSTIERRRTRTAVAFLLPAVLILAVFVFWPIANALRTSFTDEAFLPVTNWVGLDNYIRLADDERFWGALRNTAVYTAVTAPVSVAIALGLALLLNRPMRGRAAFRAILFFPWVASLGITSIAWAALVDPQIGMLTSWLRWFGISIGDGLRDPEFAMAAVMFVGIWRNVGFFMVMYLAGLQQIPGHLEEAALLDGAGAWQKFRNVTWPLLANTTMFVVVIAAVFSFQAFDQIYVMTAGGPYFRTETLVMLIYGSAVRDFDVGYATAVSWVLVLIVLTLSLIQMRYFSKRVVQY</sequence>
<evidence type="ECO:0000313" key="10">
    <source>
        <dbReference type="EMBL" id="ACQ79779.1"/>
    </source>
</evidence>
<dbReference type="KEGG" id="bcv:Bcav_1523"/>
<dbReference type="PROSITE" id="PS50928">
    <property type="entry name" value="ABC_TM1"/>
    <property type="match status" value="1"/>
</dbReference>
<feature type="transmembrane region" description="Helical" evidence="7">
    <location>
        <begin position="183"/>
        <end position="206"/>
    </location>
</feature>
<name>C5C380_BEUC1</name>
<evidence type="ECO:0000256" key="8">
    <source>
        <dbReference type="SAM" id="MobiDB-lite"/>
    </source>
</evidence>
<feature type="compositionally biased region" description="Low complexity" evidence="8">
    <location>
        <begin position="1"/>
        <end position="17"/>
    </location>
</feature>
<dbReference type="InterPro" id="IPR051393">
    <property type="entry name" value="ABC_transporter_permease"/>
</dbReference>
<evidence type="ECO:0000256" key="2">
    <source>
        <dbReference type="ARBA" id="ARBA00022448"/>
    </source>
</evidence>
<evidence type="ECO:0000256" key="5">
    <source>
        <dbReference type="ARBA" id="ARBA00022989"/>
    </source>
</evidence>
<evidence type="ECO:0000256" key="6">
    <source>
        <dbReference type="ARBA" id="ARBA00023136"/>
    </source>
</evidence>
<keyword evidence="6 7" id="KW-0472">Membrane</keyword>
<dbReference type="InterPro" id="IPR000515">
    <property type="entry name" value="MetI-like"/>
</dbReference>
<dbReference type="AlphaFoldDB" id="C5C380"/>
<keyword evidence="5 7" id="KW-1133">Transmembrane helix</keyword>
<organism evidence="10 11">
    <name type="scientific">Beutenbergia cavernae (strain ATCC BAA-8 / DSM 12333 / CCUG 43141 / JCM 11478 / NBRC 16432 / NCIMB 13614 / HKI 0122)</name>
    <dbReference type="NCBI Taxonomy" id="471853"/>
    <lineage>
        <taxon>Bacteria</taxon>
        <taxon>Bacillati</taxon>
        <taxon>Actinomycetota</taxon>
        <taxon>Actinomycetes</taxon>
        <taxon>Micrococcales</taxon>
        <taxon>Beutenbergiaceae</taxon>
        <taxon>Beutenbergia</taxon>
    </lineage>
</organism>
<dbReference type="OrthoDB" id="145927at2"/>
<comment type="similarity">
    <text evidence="7">Belongs to the binding-protein-dependent transport system permease family.</text>
</comment>
<feature type="transmembrane region" description="Helical" evidence="7">
    <location>
        <begin position="237"/>
        <end position="257"/>
    </location>
</feature>
<feature type="region of interest" description="Disordered" evidence="8">
    <location>
        <begin position="1"/>
        <end position="32"/>
    </location>
</feature>
<dbReference type="PANTHER" id="PTHR30193:SF37">
    <property type="entry name" value="INNER MEMBRANE ABC TRANSPORTER PERMEASE PROTEIN YCJO"/>
    <property type="match status" value="1"/>
</dbReference>
<dbReference type="HOGENOM" id="CLU_016047_0_2_11"/>
<keyword evidence="3" id="KW-1003">Cell membrane</keyword>
<feature type="transmembrane region" description="Helical" evidence="7">
    <location>
        <begin position="102"/>
        <end position="123"/>
    </location>
</feature>
<comment type="subcellular location">
    <subcellularLocation>
        <location evidence="1 7">Cell membrane</location>
        <topology evidence="1 7">Multi-pass membrane protein</topology>
    </subcellularLocation>
</comment>
<reference evidence="10 11" key="1">
    <citation type="journal article" date="2009" name="Stand. Genomic Sci.">
        <title>Complete genome sequence of Beutenbergia cavernae type strain (HKI 0122).</title>
        <authorList>
            <person name="Land M."/>
            <person name="Pukall R."/>
            <person name="Abt B."/>
            <person name="Goker M."/>
            <person name="Rohde M."/>
            <person name="Glavina Del Rio T."/>
            <person name="Tice H."/>
            <person name="Copeland A."/>
            <person name="Cheng J.F."/>
            <person name="Lucas S."/>
            <person name="Chen F."/>
            <person name="Nolan M."/>
            <person name="Bruce D."/>
            <person name="Goodwin L."/>
            <person name="Pitluck S."/>
            <person name="Ivanova N."/>
            <person name="Mavromatis K."/>
            <person name="Ovchinnikova G."/>
            <person name="Pati A."/>
            <person name="Chen A."/>
            <person name="Palaniappan K."/>
            <person name="Hauser L."/>
            <person name="Chang Y.J."/>
            <person name="Jefferies C.C."/>
            <person name="Saunders E."/>
            <person name="Brettin T."/>
            <person name="Detter J.C."/>
            <person name="Han C."/>
            <person name="Chain P."/>
            <person name="Bristow J."/>
            <person name="Eisen J.A."/>
            <person name="Markowitz V."/>
            <person name="Hugenholtz P."/>
            <person name="Kyrpides N.C."/>
            <person name="Klenk H.P."/>
            <person name="Lapidus A."/>
        </authorList>
    </citation>
    <scope>NUCLEOTIDE SEQUENCE [LARGE SCALE GENOMIC DNA]</scope>
    <source>
        <strain evidence="11">ATCC BAA-8 / DSM 12333 / NBRC 16432</strain>
    </source>
</reference>
<dbReference type="GO" id="GO:0005886">
    <property type="term" value="C:plasma membrane"/>
    <property type="evidence" value="ECO:0007669"/>
    <property type="project" value="UniProtKB-SubCell"/>
</dbReference>
<protein>
    <submittedName>
        <fullName evidence="10">Binding-protein-dependent transport systems inner membrane component</fullName>
    </submittedName>
</protein>
<evidence type="ECO:0000256" key="3">
    <source>
        <dbReference type="ARBA" id="ARBA00022475"/>
    </source>
</evidence>
<dbReference type="GO" id="GO:0055085">
    <property type="term" value="P:transmembrane transport"/>
    <property type="evidence" value="ECO:0007669"/>
    <property type="project" value="InterPro"/>
</dbReference>
<dbReference type="PANTHER" id="PTHR30193">
    <property type="entry name" value="ABC TRANSPORTER PERMEASE PROTEIN"/>
    <property type="match status" value="1"/>
</dbReference>
<evidence type="ECO:0000259" key="9">
    <source>
        <dbReference type="PROSITE" id="PS50928"/>
    </source>
</evidence>
<accession>C5C380</accession>
<dbReference type="STRING" id="471853.Bcav_1523"/>
<dbReference type="RefSeq" id="WP_015882019.1">
    <property type="nucleotide sequence ID" value="NC_012669.1"/>
</dbReference>
<dbReference type="Proteomes" id="UP000007962">
    <property type="component" value="Chromosome"/>
</dbReference>
<dbReference type="eggNOG" id="COG1175">
    <property type="taxonomic scope" value="Bacteria"/>
</dbReference>
<feature type="transmembrane region" description="Helical" evidence="7">
    <location>
        <begin position="40"/>
        <end position="61"/>
    </location>
</feature>
<evidence type="ECO:0000313" key="11">
    <source>
        <dbReference type="Proteomes" id="UP000007962"/>
    </source>
</evidence>
<dbReference type="Pfam" id="PF00528">
    <property type="entry name" value="BPD_transp_1"/>
    <property type="match status" value="1"/>
</dbReference>
<gene>
    <name evidence="10" type="ordered locus">Bcav_1523</name>
</gene>
<dbReference type="CDD" id="cd06261">
    <property type="entry name" value="TM_PBP2"/>
    <property type="match status" value="1"/>
</dbReference>
<feature type="transmembrane region" description="Helical" evidence="7">
    <location>
        <begin position="135"/>
        <end position="155"/>
    </location>
</feature>